<proteinExistence type="predicted"/>
<name>A0A345YIZ9_9SPHN</name>
<evidence type="ECO:0000313" key="1">
    <source>
        <dbReference type="EMBL" id="AXK43901.1"/>
    </source>
</evidence>
<organism evidence="1 2">
    <name type="scientific">Erythrobacter aureus</name>
    <dbReference type="NCBI Taxonomy" id="2182384"/>
    <lineage>
        <taxon>Bacteria</taxon>
        <taxon>Pseudomonadati</taxon>
        <taxon>Pseudomonadota</taxon>
        <taxon>Alphaproteobacteria</taxon>
        <taxon>Sphingomonadales</taxon>
        <taxon>Erythrobacteraceae</taxon>
        <taxon>Erythrobacter/Porphyrobacter group</taxon>
        <taxon>Erythrobacter</taxon>
    </lineage>
</organism>
<dbReference type="AlphaFoldDB" id="A0A345YIZ9"/>
<protein>
    <submittedName>
        <fullName evidence="1">Uncharacterized protein</fullName>
    </submittedName>
</protein>
<keyword evidence="2" id="KW-1185">Reference proteome</keyword>
<dbReference type="EMBL" id="CP031358">
    <property type="protein sequence ID" value="AXK43901.1"/>
    <property type="molecule type" value="Genomic_DNA"/>
</dbReference>
<dbReference type="RefSeq" id="WP_115418214.1">
    <property type="nucleotide sequence ID" value="NZ_CP031358.1"/>
</dbReference>
<geneLocation type="plasmid" evidence="1 2">
    <name>unnamed</name>
</geneLocation>
<accession>A0A345YIZ9</accession>
<reference evidence="1 2" key="1">
    <citation type="submission" date="2018-07" db="EMBL/GenBank/DDBJ databases">
        <title>Genome sequence of Erythrobacter strain YH-07, an antagonistic bacterium isolated from Yellow Sea.</title>
        <authorList>
            <person name="Tang T."/>
            <person name="Liu Q."/>
            <person name="Sun X."/>
        </authorList>
    </citation>
    <scope>NUCLEOTIDE SEQUENCE [LARGE SCALE GENOMIC DNA]</scope>
    <source>
        <strain evidence="1 2">YH-07</strain>
        <plasmid evidence="1 2">unnamed</plasmid>
    </source>
</reference>
<keyword evidence="1" id="KW-0614">Plasmid</keyword>
<dbReference type="Proteomes" id="UP000254508">
    <property type="component" value="Plasmid unnamed"/>
</dbReference>
<dbReference type="KEGG" id="err:DVR09_15720"/>
<gene>
    <name evidence="1" type="ORF">DVR09_15720</name>
</gene>
<evidence type="ECO:0000313" key="2">
    <source>
        <dbReference type="Proteomes" id="UP000254508"/>
    </source>
</evidence>
<sequence>MRIKIDASKLHLIANHNRGSLLGLLARRFASEDCSFELEEPELAALARNHPDALGCLLCQTTFAAGSESPTWAFNIEGSWRTVSQKDPRILFEMLGDGAKNPDIASQVHAFHSPATDLTVYWCLGWEGLNTIFHSPSFTIQNDDRGKEGNWKFIDLDAQIQRRWDYNELVAQGIITPVDNGEMKTSS</sequence>